<feature type="domain" description="Copine C-terminal" evidence="1">
    <location>
        <begin position="331"/>
        <end position="456"/>
    </location>
</feature>
<dbReference type="InterPro" id="IPR036465">
    <property type="entry name" value="vWFA_dom_sf"/>
</dbReference>
<dbReference type="SUPFAM" id="SSF53300">
    <property type="entry name" value="vWA-like"/>
    <property type="match status" value="1"/>
</dbReference>
<organism evidence="2 3">
    <name type="scientific">Syphacia muris</name>
    <dbReference type="NCBI Taxonomy" id="451379"/>
    <lineage>
        <taxon>Eukaryota</taxon>
        <taxon>Metazoa</taxon>
        <taxon>Ecdysozoa</taxon>
        <taxon>Nematoda</taxon>
        <taxon>Chromadorea</taxon>
        <taxon>Rhabditida</taxon>
        <taxon>Spirurina</taxon>
        <taxon>Oxyuridomorpha</taxon>
        <taxon>Oxyuroidea</taxon>
        <taxon>Oxyuridae</taxon>
        <taxon>Syphacia</taxon>
    </lineage>
</organism>
<proteinExistence type="predicted"/>
<dbReference type="InterPro" id="IPR045052">
    <property type="entry name" value="Copine"/>
</dbReference>
<protein>
    <submittedName>
        <fullName evidence="3">Copine domain-containing protein</fullName>
    </submittedName>
</protein>
<dbReference type="Pfam" id="PF07002">
    <property type="entry name" value="Copine"/>
    <property type="match status" value="1"/>
</dbReference>
<dbReference type="PANTHER" id="PTHR10857:SF131">
    <property type="entry name" value="COPINE C-TERMINAL DOMAIN-CONTAINING PROTEIN"/>
    <property type="match status" value="1"/>
</dbReference>
<dbReference type="InterPro" id="IPR035892">
    <property type="entry name" value="C2_domain_sf"/>
</dbReference>
<dbReference type="GO" id="GO:0071277">
    <property type="term" value="P:cellular response to calcium ion"/>
    <property type="evidence" value="ECO:0007669"/>
    <property type="project" value="TreeGrafter"/>
</dbReference>
<sequence>MVRIRHIIEMRRALKAPPLLPPKIKRDLKIELFTSSQLICLFYESSGGANGPWNLQTSTDVLDKNAEIDLHGAFAIEYSFEKTQYIKVDICDFFEEDTMPIGSTVFSVSEVICSPSPFTASIASETNGEVIGCVNISSRPRPKQKQVILQFCGKNIPKKSMFDGAQICFQVYRIEDNGEKTSIYKSELLKYALKINWRQFSLHHRTVADTNYRKIEVECYWKAEGKQVFIGQFTTDWDQLQASSSQQIQLFLRKEKNGKKSTGYFEVSRCNKISISTFLDYITSGASVELAVVVDFSTPYFTNVDDAFIEEAVFAIRTVGEQIRGYTRMAENMRKRENITYPQYFIVLILTRGFIDDLKETVQAIIFGSRAPISIVFVGIGDGDLSELERLGMAGCRLIYQNRRIDRDMMQFINQTSIRNTEDLQLEDIKDTINEMALCQIPWQMARWMMKNGIKPEKSLQQAQEDDYESEQLAPSTASFIRPRIAAIRYDSIIATLSDSDDTDSSPTTSNIFSSSVFDRTTTSELSAGTEGF</sequence>
<evidence type="ECO:0000259" key="1">
    <source>
        <dbReference type="Pfam" id="PF07002"/>
    </source>
</evidence>
<dbReference type="STRING" id="451379.A0A0N5AJF1"/>
<dbReference type="WBParaSite" id="SMUV_0000459001-mRNA-1">
    <property type="protein sequence ID" value="SMUV_0000459001-mRNA-1"/>
    <property type="gene ID" value="SMUV_0000459001"/>
</dbReference>
<evidence type="ECO:0000313" key="3">
    <source>
        <dbReference type="WBParaSite" id="SMUV_0000459001-mRNA-1"/>
    </source>
</evidence>
<accession>A0A0N5AJF1</accession>
<reference evidence="3" key="1">
    <citation type="submission" date="2017-02" db="UniProtKB">
        <authorList>
            <consortium name="WormBaseParasite"/>
        </authorList>
    </citation>
    <scope>IDENTIFICATION</scope>
</reference>
<name>A0A0N5AJF1_9BILA</name>
<dbReference type="GO" id="GO:0005886">
    <property type="term" value="C:plasma membrane"/>
    <property type="evidence" value="ECO:0007669"/>
    <property type="project" value="TreeGrafter"/>
</dbReference>
<dbReference type="PANTHER" id="PTHR10857">
    <property type="entry name" value="COPINE"/>
    <property type="match status" value="1"/>
</dbReference>
<dbReference type="InterPro" id="IPR010734">
    <property type="entry name" value="Copine_C"/>
</dbReference>
<evidence type="ECO:0000313" key="2">
    <source>
        <dbReference type="Proteomes" id="UP000046393"/>
    </source>
</evidence>
<dbReference type="SUPFAM" id="SSF49562">
    <property type="entry name" value="C2 domain (Calcium/lipid-binding domain, CaLB)"/>
    <property type="match status" value="1"/>
</dbReference>
<dbReference type="GO" id="GO:0005544">
    <property type="term" value="F:calcium-dependent phospholipid binding"/>
    <property type="evidence" value="ECO:0007669"/>
    <property type="project" value="InterPro"/>
</dbReference>
<dbReference type="AlphaFoldDB" id="A0A0N5AJF1"/>
<keyword evidence="2" id="KW-1185">Reference proteome</keyword>
<dbReference type="Proteomes" id="UP000046393">
    <property type="component" value="Unplaced"/>
</dbReference>